<feature type="region of interest" description="Disordered" evidence="6">
    <location>
        <begin position="1271"/>
        <end position="1540"/>
    </location>
</feature>
<keyword evidence="9" id="KW-1185">Reference proteome</keyword>
<dbReference type="Pfam" id="PF00746">
    <property type="entry name" value="Gram_pos_anchor"/>
    <property type="match status" value="1"/>
</dbReference>
<feature type="region of interest" description="Disordered" evidence="6">
    <location>
        <begin position="1121"/>
        <end position="1191"/>
    </location>
</feature>
<feature type="compositionally biased region" description="Polar residues" evidence="6">
    <location>
        <begin position="936"/>
        <end position="949"/>
    </location>
</feature>
<accession>A0ABM6Z9L4</accession>
<feature type="compositionally biased region" description="Basic and acidic residues" evidence="6">
    <location>
        <begin position="1146"/>
        <end position="1160"/>
    </location>
</feature>
<dbReference type="InterPro" id="IPR026465">
    <property type="entry name" value="Ser_adhes_glycop_N"/>
</dbReference>
<feature type="compositionally biased region" description="Basic and acidic residues" evidence="6">
    <location>
        <begin position="1173"/>
        <end position="1191"/>
    </location>
</feature>
<feature type="compositionally biased region" description="Basic and acidic residues" evidence="6">
    <location>
        <begin position="1302"/>
        <end position="1451"/>
    </location>
</feature>
<sequence>MIFKRSNGEFRETDRVTRFKLIKSGKNWLRAATSNFGLLKVIRGQVEETVVAEVREDAVSTKSHHFLKGIVVAAAVLSATTVANTTFADEVGNEVVSSSTAVSAPSVSSEATPLTEEGSKEVSAPQNETATETKPSVASSSQVVESAVASDDKAILEQNASEAALLNQIAEKYASTHQNEEQKAAIKEAVAKVQAELPTKEASSNSEVKPQSYAEQRERLNKSVDDMMATLKDAGFNGNTTVNGAPAVSAQLAPISTSTNGTTNPVITDPNGATIEDAAFNKAGYALDPNADRYTFGVWQFLKTNHATGAKTNFDYYATLAVDRSAITGSLSANPDVYLRIVKKSDGTEAYTRTIHAGESNISLPSYITNNNSDVTNTLTYTGANGTDPGNVTLSLVNANLEYETLQIRDTNFPGNEGEDKPNVQTSVPYATVDQTTHYKEVDSSKYTEGQPYKPTGSETDLASYTQKGLAGQQFTASGNREIPGYKQVAATTDTTQKTSGILGKGVVGQKLVELQGGANHYYVKRISEIVDTDGSTVTKFYALDPSQVNNFATSDIGTEDVSKYTLIYTSKVNKAGEEWKADETKVTKVNSKNGDYYLEVNETAGSKSLIITGWSSSTETDTYKQMDGTLHTYPRPFKGAPNPSLTPAGAGNNSYNVIAGKVPVIQAEGSVADDPTAPNGKVYSDLKGYSSFSNNYSIPTAIKPSTDVNYYFVKSDVKGNVFVHYKDTEGNTIKDSVKDEDEQPINKHYDTVEDNRPQTIEKAGKTYELVPAGNYTVGEVDDQGHLKSSDPTTGEVAKDDQNVTYIYKLKEEPKGNVYVHYKDTEGNTIKDSVKDEDEQPIDKDYDTVVDNRPKEIEKDGKTYELVPAGNYTVGEVDDKGHLTSSDPTTGKVAEKDQNVTYIYKLKEEPAEPKKGEVIITYVDENGKEIEKPRQDTPNSPYDTPYNTTEEGEKPNTIKTPDGKTYKIVPKGDYPVGKVDEDGHLESSDPVKGKVDKPKSTITYVYKEVKGNVYVHYVDTEGKTIKSDVIDEEAQPVDKDYDTVVDNRPQEIEFEGKTYELVPAGNYTVGEVDDQGHLKSTDPTKGKVIEGDKNVTYVYKLKEDPTKPKQGEVIITYVDEKGKEIQKPRQDTPNSPYDTPYNTTEEGEKPNTIKTPDGKTYKIVPKGDYPVGKVDEDGHLESSDPIKGKVDKPKSTITYVYKEVKETPAEPKGNVYVHYVDTEGKTIKSDVTDEKAQPVDKDYDTVVDNRPQEIEFEGKTYELVPAGNYTVGEVDKDGHLKSTDPTTGKVIEGDKNVTYVYKLKETPDKPVEPTPDKPVEPTPDKPVEPTPDKPVEPTPDKPVEPTPDKPVEPTPDKPVEPTPDKPVEPTPDKPVEPTPDKPVEPTPDKPVEPTPDKPVEPTPDKPVEPTPDKPVEPTPDKPVEPTPDKPVEPTPDKPVEPTPDKPVEPTPDKPVNPTPDKPVDPTPGKPVDPTPGKPVDPTPGKPVNPTPGKPVDPTPGKPVDPTPGKPVNPTPGKPVDPTPAKEQLPNTGETTSVGSTVLGLVAGLVGIVAFGRRKKEDEK</sequence>
<evidence type="ECO:0000256" key="1">
    <source>
        <dbReference type="ARBA" id="ARBA00022512"/>
    </source>
</evidence>
<dbReference type="PROSITE" id="PS50847">
    <property type="entry name" value="GRAM_POS_ANCHORING"/>
    <property type="match status" value="1"/>
</dbReference>
<dbReference type="InterPro" id="IPR022263">
    <property type="entry name" value="KxYKxGKxW"/>
</dbReference>
<evidence type="ECO:0000256" key="2">
    <source>
        <dbReference type="ARBA" id="ARBA00022525"/>
    </source>
</evidence>
<dbReference type="NCBIfam" id="TIGR03715">
    <property type="entry name" value="KxYKxGKxW"/>
    <property type="match status" value="1"/>
</dbReference>
<dbReference type="Proteomes" id="UP000277293">
    <property type="component" value="Chromosome"/>
</dbReference>
<feature type="compositionally biased region" description="Polar residues" evidence="6">
    <location>
        <begin position="1131"/>
        <end position="1144"/>
    </location>
</feature>
<feature type="compositionally biased region" description="Low complexity" evidence="6">
    <location>
        <begin position="100"/>
        <end position="113"/>
    </location>
</feature>
<feature type="compositionally biased region" description="Polar residues" evidence="6">
    <location>
        <begin position="124"/>
        <end position="134"/>
    </location>
</feature>
<feature type="compositionally biased region" description="Basic and acidic residues" evidence="6">
    <location>
        <begin position="951"/>
        <end position="962"/>
    </location>
</feature>
<dbReference type="Gene3D" id="3.10.20.320">
    <property type="entry name" value="Putative peptidoglycan bound protein (lpxtg motif)"/>
    <property type="match status" value="6"/>
</dbReference>
<dbReference type="PANTHER" id="PTHR24216">
    <property type="entry name" value="PAXILLIN-RELATED"/>
    <property type="match status" value="1"/>
</dbReference>
<reference evidence="9" key="1">
    <citation type="submission" date="2018-09" db="EMBL/GenBank/DDBJ databases">
        <title>Complete genome sequence of Streptococcus sp. KCOM 2890 (=JS71).</title>
        <authorList>
            <person name="Kook J.-K."/>
            <person name="Park S.-N."/>
            <person name="Lim Y.K."/>
        </authorList>
    </citation>
    <scope>NUCLEOTIDE SEQUENCE [LARGE SCALE GENOMIC DNA]</scope>
    <source>
        <strain evidence="9">JS71</strain>
    </source>
</reference>
<evidence type="ECO:0000313" key="9">
    <source>
        <dbReference type="Proteomes" id="UP000277293"/>
    </source>
</evidence>
<dbReference type="InterPro" id="IPR009459">
    <property type="entry name" value="MucBP_dom"/>
</dbReference>
<feature type="region of interest" description="Disordered" evidence="6">
    <location>
        <begin position="100"/>
        <end position="144"/>
    </location>
</feature>
<dbReference type="EMBL" id="CP032620">
    <property type="protein sequence ID" value="AYF94169.1"/>
    <property type="molecule type" value="Genomic_DNA"/>
</dbReference>
<protein>
    <submittedName>
        <fullName evidence="8">Serine-rich glycoprotein adhesin</fullName>
    </submittedName>
</protein>
<feature type="compositionally biased region" description="Basic and acidic residues" evidence="6">
    <location>
        <begin position="1273"/>
        <end position="1282"/>
    </location>
</feature>
<dbReference type="InterPro" id="IPR019931">
    <property type="entry name" value="LPXTG_anchor"/>
</dbReference>
<dbReference type="Pfam" id="PF19258">
    <property type="entry name" value="KxYKxGKxW_sig"/>
    <property type="match status" value="1"/>
</dbReference>
<feature type="domain" description="Gram-positive cocci surface proteins LPxTG" evidence="7">
    <location>
        <begin position="1528"/>
        <end position="1563"/>
    </location>
</feature>
<evidence type="ECO:0000313" key="8">
    <source>
        <dbReference type="EMBL" id="AYF94169.1"/>
    </source>
</evidence>
<evidence type="ECO:0000256" key="4">
    <source>
        <dbReference type="ARBA" id="ARBA00022737"/>
    </source>
</evidence>
<dbReference type="Pfam" id="PF06458">
    <property type="entry name" value="MucBP"/>
    <property type="match status" value="6"/>
</dbReference>
<feature type="compositionally biased region" description="Basic and acidic residues" evidence="6">
    <location>
        <begin position="1121"/>
        <end position="1130"/>
    </location>
</feature>
<dbReference type="NCBIfam" id="TIGR04224">
    <property type="entry name" value="ser_adhes_Nterm"/>
    <property type="match status" value="1"/>
</dbReference>
<name>A0ABM6Z9L4_9STRE</name>
<feature type="compositionally biased region" description="Pro residues" evidence="6">
    <location>
        <begin position="1452"/>
        <end position="1521"/>
    </location>
</feature>
<evidence type="ECO:0000259" key="7">
    <source>
        <dbReference type="PROSITE" id="PS50847"/>
    </source>
</evidence>
<organism evidence="8 9">
    <name type="scientific">Streptococcus koreensis</name>
    <dbReference type="NCBI Taxonomy" id="2382163"/>
    <lineage>
        <taxon>Bacteria</taxon>
        <taxon>Bacillati</taxon>
        <taxon>Bacillota</taxon>
        <taxon>Bacilli</taxon>
        <taxon>Lactobacillales</taxon>
        <taxon>Streptococcaceae</taxon>
        <taxon>Streptococcus</taxon>
    </lineage>
</organism>
<keyword evidence="2" id="KW-0964">Secreted</keyword>
<keyword evidence="4" id="KW-0677">Repeat</keyword>
<gene>
    <name evidence="8" type="ORF">D7D50_05995</name>
</gene>
<feature type="compositionally biased region" description="Basic and acidic residues" evidence="6">
    <location>
        <begin position="926"/>
        <end position="935"/>
    </location>
</feature>
<evidence type="ECO:0000256" key="6">
    <source>
        <dbReference type="SAM" id="MobiDB-lite"/>
    </source>
</evidence>
<proteinExistence type="predicted"/>
<feature type="region of interest" description="Disordered" evidence="6">
    <location>
        <begin position="926"/>
        <end position="962"/>
    </location>
</feature>
<dbReference type="PANTHER" id="PTHR24216:SF65">
    <property type="entry name" value="PAXILLIN-LIKE PROTEIN 1"/>
    <property type="match status" value="1"/>
</dbReference>
<feature type="region of interest" description="Disordered" evidence="6">
    <location>
        <begin position="197"/>
        <end position="216"/>
    </location>
</feature>
<dbReference type="NCBIfam" id="TIGR01167">
    <property type="entry name" value="LPXTG_anchor"/>
    <property type="match status" value="1"/>
</dbReference>
<dbReference type="RefSeq" id="WP_120701726.1">
    <property type="nucleotide sequence ID" value="NZ_CP032620.1"/>
</dbReference>
<keyword evidence="1" id="KW-0134">Cell wall</keyword>
<keyword evidence="5" id="KW-0572">Peptidoglycan-anchor</keyword>
<evidence type="ECO:0000256" key="3">
    <source>
        <dbReference type="ARBA" id="ARBA00022729"/>
    </source>
</evidence>
<evidence type="ECO:0000256" key="5">
    <source>
        <dbReference type="ARBA" id="ARBA00023088"/>
    </source>
</evidence>
<keyword evidence="3" id="KW-0732">Signal</keyword>